<dbReference type="EMBL" id="AP028055">
    <property type="protein sequence ID" value="BEH00136.1"/>
    <property type="molecule type" value="Genomic_DNA"/>
</dbReference>
<feature type="domain" description="Chorismate-utilising enzyme C-terminal" evidence="6">
    <location>
        <begin position="106"/>
        <end position="352"/>
    </location>
</feature>
<evidence type="ECO:0000256" key="1">
    <source>
        <dbReference type="ARBA" id="ARBA00000799"/>
    </source>
</evidence>
<dbReference type="Pfam" id="PF00425">
    <property type="entry name" value="Chorismate_bind"/>
    <property type="match status" value="1"/>
</dbReference>
<dbReference type="RefSeq" id="WP_353331216.1">
    <property type="nucleotide sequence ID" value="NZ_AP028055.1"/>
</dbReference>
<dbReference type="SUPFAM" id="SSF56322">
    <property type="entry name" value="ADC synthase"/>
    <property type="match status" value="1"/>
</dbReference>
<dbReference type="PANTHER" id="PTHR42839:SF2">
    <property type="entry name" value="ISOCHORISMATE SYNTHASE ENTC"/>
    <property type="match status" value="1"/>
</dbReference>
<gene>
    <name evidence="7" type="ORF">BSYN_24000</name>
</gene>
<evidence type="ECO:0000259" key="6">
    <source>
        <dbReference type="Pfam" id="PF00425"/>
    </source>
</evidence>
<dbReference type="InterPro" id="IPR004561">
    <property type="entry name" value="IsoChor_synthase"/>
</dbReference>
<dbReference type="EC" id="5.4.4.2" evidence="3"/>
<evidence type="ECO:0000256" key="5">
    <source>
        <dbReference type="ARBA" id="ARBA00041564"/>
    </source>
</evidence>
<evidence type="ECO:0000256" key="3">
    <source>
        <dbReference type="ARBA" id="ARBA00012824"/>
    </source>
</evidence>
<dbReference type="PANTHER" id="PTHR42839">
    <property type="entry name" value="ISOCHORISMATE SYNTHASE ENTC"/>
    <property type="match status" value="1"/>
</dbReference>
<dbReference type="InterPro" id="IPR005801">
    <property type="entry name" value="ADC_synthase"/>
</dbReference>
<keyword evidence="8" id="KW-1185">Reference proteome</keyword>
<dbReference type="Proteomes" id="UP001496674">
    <property type="component" value="Chromosome"/>
</dbReference>
<evidence type="ECO:0000313" key="8">
    <source>
        <dbReference type="Proteomes" id="UP001496674"/>
    </source>
</evidence>
<keyword evidence="4" id="KW-0413">Isomerase</keyword>
<dbReference type="Gene3D" id="3.60.120.10">
    <property type="entry name" value="Anthranilate synthase"/>
    <property type="match status" value="1"/>
</dbReference>
<evidence type="ECO:0000256" key="2">
    <source>
        <dbReference type="ARBA" id="ARBA00005297"/>
    </source>
</evidence>
<sequence length="361" mass="41155">MKGIEALIKQNKSFVIYRVPQQEPVLMLQSDGRLLRLKELDELNGKTGFVFAPFQITDSSPLMVMQPDLVIEGWQDISCYLQKAVDEPDYVKPAEVLNDCRKRDDFESYSEAFSSFITSLRENKFEKLVLSRTSVQPKMDSFSLEKVLLEACERYANAFVYIYHTPETGTWLGSTPEILLSGEKEQWNTVALAGTLPYKEAVLPDAWNEKNIREQQLVAHYVKRQLVAFGVTPEENGPFTVKAGELAHLKSEFFFALPEKKRLGSLLSLLHPTPAVCGLPKAEAYRFILENEGYNRRYYSGFMGWMEPEGKTDLYVNLRCMEIGDSCLTLYAGGGLLPHSELEMEWKETEDKLETMLAIVK</sequence>
<name>A0ABN6ZDG1_9BACE</name>
<accession>A0ABN6ZDG1</accession>
<comment type="catalytic activity">
    <reaction evidence="1">
        <text>chorismate = isochorismate</text>
        <dbReference type="Rhea" id="RHEA:18985"/>
        <dbReference type="ChEBI" id="CHEBI:29748"/>
        <dbReference type="ChEBI" id="CHEBI:29780"/>
        <dbReference type="EC" id="5.4.4.2"/>
    </reaction>
</comment>
<organism evidence="7 8">
    <name type="scientific">Bacteroides sedimenti</name>
    <dbReference type="NCBI Taxonomy" id="2136147"/>
    <lineage>
        <taxon>Bacteria</taxon>
        <taxon>Pseudomonadati</taxon>
        <taxon>Bacteroidota</taxon>
        <taxon>Bacteroidia</taxon>
        <taxon>Bacteroidales</taxon>
        <taxon>Bacteroidaceae</taxon>
        <taxon>Bacteroides</taxon>
    </lineage>
</organism>
<proteinExistence type="inferred from homology"/>
<dbReference type="NCBIfam" id="TIGR00543">
    <property type="entry name" value="isochor_syn"/>
    <property type="match status" value="1"/>
</dbReference>
<protein>
    <recommendedName>
        <fullName evidence="3">isochorismate synthase</fullName>
        <ecNumber evidence="3">5.4.4.2</ecNumber>
    </recommendedName>
    <alternativeName>
        <fullName evidence="5">Isochorismate mutase</fullName>
    </alternativeName>
</protein>
<evidence type="ECO:0000313" key="7">
    <source>
        <dbReference type="EMBL" id="BEH00136.1"/>
    </source>
</evidence>
<dbReference type="InterPro" id="IPR015890">
    <property type="entry name" value="Chorismate_C"/>
</dbReference>
<comment type="similarity">
    <text evidence="2">Belongs to the isochorismate synthase family.</text>
</comment>
<reference evidence="7 8" key="1">
    <citation type="submission" date="2023-04" db="EMBL/GenBank/DDBJ databases">
        <title>Draft genome sequence of acteroides sedimenti strain YN3PY1.</title>
        <authorList>
            <person name="Yoshida N."/>
        </authorList>
    </citation>
    <scope>NUCLEOTIDE SEQUENCE [LARGE SCALE GENOMIC DNA]</scope>
    <source>
        <strain evidence="7 8">YN3PY1</strain>
    </source>
</reference>
<evidence type="ECO:0000256" key="4">
    <source>
        <dbReference type="ARBA" id="ARBA00023235"/>
    </source>
</evidence>